<evidence type="ECO:0000313" key="3">
    <source>
        <dbReference type="Proteomes" id="UP000604825"/>
    </source>
</evidence>
<dbReference type="Proteomes" id="UP000604825">
    <property type="component" value="Unassembled WGS sequence"/>
</dbReference>
<keyword evidence="3" id="KW-1185">Reference proteome</keyword>
<evidence type="ECO:0000313" key="2">
    <source>
        <dbReference type="EMBL" id="CAD6251407.1"/>
    </source>
</evidence>
<sequence length="203" mass="21652">MNRTKTTHLGIVVALAAAGRHDAASFCNAHTFCQGRHKRRATLATAHDGEDSGPLDGEDHLCFRRREGGGVSGGVETAARRCRGVCRQQALLRSGEGKESSASADRGGDRTRIGAERERRRGSFSFSVRRRNGLLGDPPAVNRGLMSAGEDDGAGANGELDGTSATSGFAAGREAWASVYVSVSEWKAAWERRRQREHACDGA</sequence>
<name>A0A811Q469_9POAL</name>
<proteinExistence type="predicted"/>
<evidence type="ECO:0000256" key="1">
    <source>
        <dbReference type="SAM" id="MobiDB-lite"/>
    </source>
</evidence>
<organism evidence="2 3">
    <name type="scientific">Miscanthus lutarioriparius</name>
    <dbReference type="NCBI Taxonomy" id="422564"/>
    <lineage>
        <taxon>Eukaryota</taxon>
        <taxon>Viridiplantae</taxon>
        <taxon>Streptophyta</taxon>
        <taxon>Embryophyta</taxon>
        <taxon>Tracheophyta</taxon>
        <taxon>Spermatophyta</taxon>
        <taxon>Magnoliopsida</taxon>
        <taxon>Liliopsida</taxon>
        <taxon>Poales</taxon>
        <taxon>Poaceae</taxon>
        <taxon>PACMAD clade</taxon>
        <taxon>Panicoideae</taxon>
        <taxon>Andropogonodae</taxon>
        <taxon>Andropogoneae</taxon>
        <taxon>Saccharinae</taxon>
        <taxon>Miscanthus</taxon>
    </lineage>
</organism>
<protein>
    <submittedName>
        <fullName evidence="2">Uncharacterized protein</fullName>
    </submittedName>
</protein>
<feature type="region of interest" description="Disordered" evidence="1">
    <location>
        <begin position="93"/>
        <end position="166"/>
    </location>
</feature>
<dbReference type="AlphaFoldDB" id="A0A811Q469"/>
<reference evidence="2" key="1">
    <citation type="submission" date="2020-10" db="EMBL/GenBank/DDBJ databases">
        <authorList>
            <person name="Han B."/>
            <person name="Lu T."/>
            <person name="Zhao Q."/>
            <person name="Huang X."/>
            <person name="Zhao Y."/>
        </authorList>
    </citation>
    <scope>NUCLEOTIDE SEQUENCE</scope>
</reference>
<comment type="caution">
    <text evidence="2">The sequence shown here is derived from an EMBL/GenBank/DDBJ whole genome shotgun (WGS) entry which is preliminary data.</text>
</comment>
<gene>
    <name evidence="2" type="ORF">NCGR_LOCUS35153</name>
</gene>
<dbReference type="EMBL" id="CAJGYO010000008">
    <property type="protein sequence ID" value="CAD6251407.1"/>
    <property type="molecule type" value="Genomic_DNA"/>
</dbReference>
<feature type="compositionally biased region" description="Basic and acidic residues" evidence="1">
    <location>
        <begin position="106"/>
        <end position="121"/>
    </location>
</feature>
<accession>A0A811Q469</accession>